<sequence length="156" mass="18288">MFTQLRIQNFKSWADTGEFRMAPLTGFFGTNSSGKTAILQFLLMLKQTVESSDRNRILHLGGDQYSYVDLGTTYDISHNHQLPEKLKFSFEWVPKRINQRDLAMPVRNQRISEKKDLFLYSKYEHDSLRFESVLDIDEDRISVDFLNILSKQMIAN</sequence>
<dbReference type="AlphaFoldDB" id="A0AAW9Q031"/>
<name>A0AAW9Q031_9CYAN</name>
<organism evidence="2 3">
    <name type="scientific">Tumidithrix elongata BACA0141</name>
    <dbReference type="NCBI Taxonomy" id="2716417"/>
    <lineage>
        <taxon>Bacteria</taxon>
        <taxon>Bacillati</taxon>
        <taxon>Cyanobacteriota</taxon>
        <taxon>Cyanophyceae</taxon>
        <taxon>Pseudanabaenales</taxon>
        <taxon>Pseudanabaenaceae</taxon>
        <taxon>Tumidithrix</taxon>
        <taxon>Tumidithrix elongata</taxon>
    </lineage>
</organism>
<proteinExistence type="predicted"/>
<keyword evidence="3" id="KW-1185">Reference proteome</keyword>
<gene>
    <name evidence="2" type="ORF">V2H45_12340</name>
</gene>
<dbReference type="RefSeq" id="WP_330483973.1">
    <property type="nucleotide sequence ID" value="NZ_JAZBJZ010000045.1"/>
</dbReference>
<dbReference type="EMBL" id="JAZBJZ010000045">
    <property type="protein sequence ID" value="MEE3717544.1"/>
    <property type="molecule type" value="Genomic_DNA"/>
</dbReference>
<protein>
    <submittedName>
        <fullName evidence="2">AAA family ATPase</fullName>
    </submittedName>
</protein>
<feature type="domain" description="Endonuclease GajA/Old nuclease/RecF-like AAA" evidence="1">
    <location>
        <begin position="3"/>
        <end position="90"/>
    </location>
</feature>
<reference evidence="2" key="1">
    <citation type="submission" date="2024-01" db="EMBL/GenBank/DDBJ databases">
        <title>Bank of Algae and Cyanobacteria of the Azores (BACA) strain genomes.</title>
        <authorList>
            <person name="Luz R."/>
            <person name="Cordeiro R."/>
            <person name="Fonseca A."/>
            <person name="Goncalves V."/>
        </authorList>
    </citation>
    <scope>NUCLEOTIDE SEQUENCE</scope>
    <source>
        <strain evidence="2">BACA0141</strain>
    </source>
</reference>
<accession>A0AAW9Q031</accession>
<dbReference type="Gene3D" id="3.40.50.300">
    <property type="entry name" value="P-loop containing nucleotide triphosphate hydrolases"/>
    <property type="match status" value="1"/>
</dbReference>
<evidence type="ECO:0000313" key="2">
    <source>
        <dbReference type="EMBL" id="MEE3717544.1"/>
    </source>
</evidence>
<dbReference type="InterPro" id="IPR027417">
    <property type="entry name" value="P-loop_NTPase"/>
</dbReference>
<evidence type="ECO:0000259" key="1">
    <source>
        <dbReference type="Pfam" id="PF13175"/>
    </source>
</evidence>
<comment type="caution">
    <text evidence="2">The sequence shown here is derived from an EMBL/GenBank/DDBJ whole genome shotgun (WGS) entry which is preliminary data.</text>
</comment>
<dbReference type="Proteomes" id="UP001333818">
    <property type="component" value="Unassembled WGS sequence"/>
</dbReference>
<dbReference type="Pfam" id="PF13175">
    <property type="entry name" value="AAA_15"/>
    <property type="match status" value="1"/>
</dbReference>
<dbReference type="SUPFAM" id="SSF52540">
    <property type="entry name" value="P-loop containing nucleoside triphosphate hydrolases"/>
    <property type="match status" value="1"/>
</dbReference>
<dbReference type="InterPro" id="IPR041685">
    <property type="entry name" value="AAA_GajA/Old/RecF-like"/>
</dbReference>
<evidence type="ECO:0000313" key="3">
    <source>
        <dbReference type="Proteomes" id="UP001333818"/>
    </source>
</evidence>